<feature type="domain" description="Reverse transcriptase" evidence="8">
    <location>
        <begin position="327"/>
        <end position="506"/>
    </location>
</feature>
<dbReference type="InterPro" id="IPR036397">
    <property type="entry name" value="RNaseH_sf"/>
</dbReference>
<dbReference type="InterPro" id="IPR001584">
    <property type="entry name" value="Integrase_cat-core"/>
</dbReference>
<dbReference type="SUPFAM" id="SSF56672">
    <property type="entry name" value="DNA/RNA polymerases"/>
    <property type="match status" value="1"/>
</dbReference>
<dbReference type="Pfam" id="PF17921">
    <property type="entry name" value="Integrase_H2C2"/>
    <property type="match status" value="1"/>
</dbReference>
<dbReference type="PANTHER" id="PTHR37984">
    <property type="entry name" value="PROTEIN CBG26694"/>
    <property type="match status" value="1"/>
</dbReference>
<dbReference type="Gene3D" id="2.40.70.10">
    <property type="entry name" value="Acid Proteases"/>
    <property type="match status" value="1"/>
</dbReference>
<dbReference type="InterPro" id="IPR041577">
    <property type="entry name" value="RT_RNaseH_2"/>
</dbReference>
<dbReference type="EMBL" id="AZGZ01000063">
    <property type="protein sequence ID" value="KZZ86570.1"/>
    <property type="molecule type" value="Genomic_DNA"/>
</dbReference>
<dbReference type="GO" id="GO:0016779">
    <property type="term" value="F:nucleotidyltransferase activity"/>
    <property type="evidence" value="ECO:0007669"/>
    <property type="project" value="UniProtKB-KW"/>
</dbReference>
<dbReference type="PROSITE" id="PS50878">
    <property type="entry name" value="RT_POL"/>
    <property type="match status" value="1"/>
</dbReference>
<keyword evidence="4" id="KW-0540">Nuclease</keyword>
<sequence length="1275" mass="143853">MLTESFDFAAFEHQTEKDLRDDIDTHLTLSGSVDTPTGSALALSFLDTGSTADFISESYMLRCGLQASRLQHAIPLRTADDKLFCTISRTVECTYRLGNHVEVRSFYVAPIPHYDIVLGIPWHRDHDPDVSYRSRSVTFRPHICGPRGCLPHKSSGVRSLTIFAKKPSTVAKLLDPSIKTLSALSFLREATDPDSETLVVSIDEAPHTATQFADKVRPFLSAACPNTFAVLSALSLAATSITEEDYAKHMKGSSELSEDELKALLPKRLHKWVRLFSKQEADTLPPHSPEDHRIELVPNSTPPFVRGYRPMSQQQLEALRKYLDDQLRKGFIRPSRSSAASPVLIIRKPHGGLRVCVDYRGLNAITLKSRCTLPLLSETLTSVRGCKFFTALDVAHAFNRIRIADGDEWLTSFTCRYGQFEYLVMPFGLCNAPSTFQAYINQSLTGLIDQCCSAYIDDVLVYSRTLEEHEAAVEKVFERLSERGLFLDITKCVFYKPKISYLGMMISGDGVEIHPDKLQAIRDWSVPANVKDVQSFVGFMNYFRRFIPNFSRVAAPLYGLMKGKAVTRASGRKGVQYVPFSWSAACDEAFATLKSLAMSAPVMAHFNPSRITWIETDASNFVVAGILSQEDDEGRLHPVAYYSKRLEGAENNYPIYDRELLAVLTERQARWAEFLSQFSFKISYRPGVLNGKADLLSRRSQDITDEGRQQRLTTLLTSDMLDPDLVASFSALWLNDTIHLATTSVSDPSSPPTLIQNILERIRSATSDDPISTVIRNSILSHARRLPPIVARSGYHMSLADLSIQDDILYFRGKVLVPPVDSIRLDLLSHFHDHPLSGHPGDRIMFDALLRSYYWPTMRKDCIRYVRNCHNCTRSKGSTSAPQGFLNPLPVSAQPWLNVTMDLIENLPECTRNGRTFRHIFVAVDRLTKDKEIAPLTSKSDHEILATFHRRVVCRHGCPFSVISDRGSAFISDAFAKYAQQHSISLKHSSAEHPQTDGQTENANRVIKNYLRASVNHLQDNWVDFLPQIEFVWRNSVHRSTGMSPFFAIHGFNARVPLSTTSQPSAPSLPSPQAVVRRRDALNTLLYRNLRWAQDEQSSQANKHRVQHPQYRVGDLVFVKSIPSFSNRPSHSLSNKREGPWPIIRVIDDKCYQVCLPPHIKSAGHCDLFSPDKLTLASGKPFPNQNEPPPEPEVVEDSEGLHDEWAVKDIVDCRLFRGNVQYKATYEGNWDEWNSNPPWQDWTDFEHSADKILAFHSRHPCKPSPPEFFLQPSVH</sequence>
<dbReference type="InterPro" id="IPR021109">
    <property type="entry name" value="Peptidase_aspartic_dom_sf"/>
</dbReference>
<accession>A0A166MXK2</accession>
<dbReference type="InterPro" id="IPR050951">
    <property type="entry name" value="Retrovirus_Pol_polyprotein"/>
</dbReference>
<proteinExistence type="predicted"/>
<dbReference type="GO" id="GO:0003723">
    <property type="term" value="F:RNA binding"/>
    <property type="evidence" value="ECO:0007669"/>
    <property type="project" value="UniProtKB-KW"/>
</dbReference>
<comment type="caution">
    <text evidence="10">The sequence shown here is derived from an EMBL/GenBank/DDBJ whole genome shotgun (WGS) entry which is preliminary data.</text>
</comment>
<dbReference type="SUPFAM" id="SSF53098">
    <property type="entry name" value="Ribonuclease H-like"/>
    <property type="match status" value="1"/>
</dbReference>
<gene>
    <name evidence="10" type="ORF">AAP_06433</name>
</gene>
<dbReference type="Pfam" id="PF00665">
    <property type="entry name" value="rve"/>
    <property type="match status" value="1"/>
</dbReference>
<dbReference type="Gene3D" id="3.10.20.370">
    <property type="match status" value="1"/>
</dbReference>
<dbReference type="CDD" id="cd00024">
    <property type="entry name" value="CD_CSD"/>
    <property type="match status" value="1"/>
</dbReference>
<feature type="domain" description="Integrase catalytic" evidence="9">
    <location>
        <begin position="891"/>
        <end position="1053"/>
    </location>
</feature>
<dbReference type="FunFam" id="3.30.70.270:FF:000020">
    <property type="entry name" value="Transposon Tf2-6 polyprotein-like Protein"/>
    <property type="match status" value="1"/>
</dbReference>
<evidence type="ECO:0000259" key="9">
    <source>
        <dbReference type="PROSITE" id="PS50994"/>
    </source>
</evidence>
<organism evidence="10 11">
    <name type="scientific">Ascosphaera apis ARSEF 7405</name>
    <dbReference type="NCBI Taxonomy" id="392613"/>
    <lineage>
        <taxon>Eukaryota</taxon>
        <taxon>Fungi</taxon>
        <taxon>Dikarya</taxon>
        <taxon>Ascomycota</taxon>
        <taxon>Pezizomycotina</taxon>
        <taxon>Eurotiomycetes</taxon>
        <taxon>Eurotiomycetidae</taxon>
        <taxon>Onygenales</taxon>
        <taxon>Ascosphaeraceae</taxon>
        <taxon>Ascosphaera</taxon>
    </lineage>
</organism>
<dbReference type="InterPro" id="IPR000477">
    <property type="entry name" value="RT_dom"/>
</dbReference>
<name>A0A166MXK2_9EURO</name>
<dbReference type="InterPro" id="IPR012337">
    <property type="entry name" value="RNaseH-like_sf"/>
</dbReference>
<evidence type="ECO:0000313" key="11">
    <source>
        <dbReference type="Proteomes" id="UP000242877"/>
    </source>
</evidence>
<dbReference type="CDD" id="cd00303">
    <property type="entry name" value="retropepsin_like"/>
    <property type="match status" value="1"/>
</dbReference>
<dbReference type="VEuPathDB" id="FungiDB:AAP_06433"/>
<keyword evidence="6" id="KW-0694">RNA-binding</keyword>
<evidence type="ECO:0000259" key="8">
    <source>
        <dbReference type="PROSITE" id="PS50878"/>
    </source>
</evidence>
<dbReference type="InterPro" id="IPR043502">
    <property type="entry name" value="DNA/RNA_pol_sf"/>
</dbReference>
<dbReference type="SUPFAM" id="SSF54160">
    <property type="entry name" value="Chromo domain-like"/>
    <property type="match status" value="1"/>
</dbReference>
<dbReference type="GO" id="GO:0015074">
    <property type="term" value="P:DNA integration"/>
    <property type="evidence" value="ECO:0007669"/>
    <property type="project" value="InterPro"/>
</dbReference>
<dbReference type="OrthoDB" id="3937069at2759"/>
<dbReference type="InterPro" id="IPR016197">
    <property type="entry name" value="Chromo-like_dom_sf"/>
</dbReference>
<keyword evidence="11" id="KW-1185">Reference proteome</keyword>
<evidence type="ECO:0000256" key="1">
    <source>
        <dbReference type="ARBA" id="ARBA00011353"/>
    </source>
</evidence>
<dbReference type="Pfam" id="PF17919">
    <property type="entry name" value="RT_RNaseH_2"/>
    <property type="match status" value="1"/>
</dbReference>
<keyword evidence="2" id="KW-0808">Transferase</keyword>
<dbReference type="InterPro" id="IPR041588">
    <property type="entry name" value="Integrase_H2C2"/>
</dbReference>
<evidence type="ECO:0000256" key="4">
    <source>
        <dbReference type="ARBA" id="ARBA00022722"/>
    </source>
</evidence>
<evidence type="ECO:0000256" key="2">
    <source>
        <dbReference type="ARBA" id="ARBA00022679"/>
    </source>
</evidence>
<keyword evidence="3" id="KW-0548">Nucleotidyltransferase</keyword>
<dbReference type="Proteomes" id="UP000242877">
    <property type="component" value="Unassembled WGS sequence"/>
</dbReference>
<dbReference type="CDD" id="cd09274">
    <property type="entry name" value="RNase_HI_RT_Ty3"/>
    <property type="match status" value="1"/>
</dbReference>
<keyword evidence="5" id="KW-0255">Endonuclease</keyword>
<dbReference type="Pfam" id="PF08284">
    <property type="entry name" value="RVP_2"/>
    <property type="match status" value="1"/>
</dbReference>
<dbReference type="PANTHER" id="PTHR37984:SF5">
    <property type="entry name" value="PROTEIN NYNRIN-LIKE"/>
    <property type="match status" value="1"/>
</dbReference>
<dbReference type="AlphaFoldDB" id="A0A166MXK2"/>
<evidence type="ECO:0000256" key="3">
    <source>
        <dbReference type="ARBA" id="ARBA00022695"/>
    </source>
</evidence>
<dbReference type="Pfam" id="PF00078">
    <property type="entry name" value="RVT_1"/>
    <property type="match status" value="1"/>
</dbReference>
<dbReference type="Gene3D" id="3.30.70.270">
    <property type="match status" value="2"/>
</dbReference>
<protein>
    <submittedName>
        <fullName evidence="10">Ribonuclease H-like protein</fullName>
    </submittedName>
</protein>
<dbReference type="GO" id="GO:0004519">
    <property type="term" value="F:endonuclease activity"/>
    <property type="evidence" value="ECO:0007669"/>
    <property type="project" value="UniProtKB-KW"/>
</dbReference>
<keyword evidence="5" id="KW-0378">Hydrolase</keyword>
<dbReference type="InterPro" id="IPR043128">
    <property type="entry name" value="Rev_trsase/Diguanyl_cyclase"/>
</dbReference>
<evidence type="ECO:0000313" key="10">
    <source>
        <dbReference type="EMBL" id="KZZ86570.1"/>
    </source>
</evidence>
<evidence type="ECO:0000256" key="6">
    <source>
        <dbReference type="ARBA" id="ARBA00022884"/>
    </source>
</evidence>
<comment type="subunit">
    <text evidence="1">Component of the NuA4 histone acetyltransferase complex.</text>
</comment>
<keyword evidence="7" id="KW-0511">Multifunctional enzyme</keyword>
<dbReference type="Gene3D" id="1.10.340.70">
    <property type="match status" value="1"/>
</dbReference>
<dbReference type="GO" id="GO:0005634">
    <property type="term" value="C:nucleus"/>
    <property type="evidence" value="ECO:0007669"/>
    <property type="project" value="UniProtKB-ARBA"/>
</dbReference>
<evidence type="ECO:0000256" key="5">
    <source>
        <dbReference type="ARBA" id="ARBA00022759"/>
    </source>
</evidence>
<dbReference type="Gene3D" id="3.30.420.10">
    <property type="entry name" value="Ribonuclease H-like superfamily/Ribonuclease H"/>
    <property type="match status" value="1"/>
</dbReference>
<dbReference type="CDD" id="cd01647">
    <property type="entry name" value="RT_LTR"/>
    <property type="match status" value="1"/>
</dbReference>
<dbReference type="Gene3D" id="3.10.10.10">
    <property type="entry name" value="HIV Type 1 Reverse Transcriptase, subunit A, domain 1"/>
    <property type="match status" value="1"/>
</dbReference>
<reference evidence="10 11" key="1">
    <citation type="journal article" date="2016" name="Genome Biol. Evol.">
        <title>Divergent and convergent evolution of fungal pathogenicity.</title>
        <authorList>
            <person name="Shang Y."/>
            <person name="Xiao G."/>
            <person name="Zheng P."/>
            <person name="Cen K."/>
            <person name="Zhan S."/>
            <person name="Wang C."/>
        </authorList>
    </citation>
    <scope>NUCLEOTIDE SEQUENCE [LARGE SCALE GENOMIC DNA]</scope>
    <source>
        <strain evidence="10 11">ARSEF 7405</strain>
    </source>
</reference>
<evidence type="ECO:0000256" key="7">
    <source>
        <dbReference type="ARBA" id="ARBA00023268"/>
    </source>
</evidence>
<dbReference type="PROSITE" id="PS50994">
    <property type="entry name" value="INTEGRASE"/>
    <property type="match status" value="1"/>
</dbReference>